<evidence type="ECO:0000313" key="2">
    <source>
        <dbReference type="EMBL" id="EDT22986.1"/>
    </source>
</evidence>
<dbReference type="AlphaFoldDB" id="A0AAV3BPF6"/>
<evidence type="ECO:0000313" key="3">
    <source>
        <dbReference type="Proteomes" id="UP000004342"/>
    </source>
</evidence>
<comment type="caution">
    <text evidence="2">The sequence shown here is derived from an EMBL/GenBank/DDBJ whole genome shotgun (WGS) entry which is preliminary data.</text>
</comment>
<dbReference type="EMBL" id="ABDV01000024">
    <property type="protein sequence ID" value="EDT22986.1"/>
    <property type="molecule type" value="Genomic_DNA"/>
</dbReference>
<sequence>MLDFLVLIIIFALNQVYNDFKAYQFSHVFRNLIAIIVVFSPSIISFFHRYNFKRREYYGKNF</sequence>
<evidence type="ECO:0000256" key="1">
    <source>
        <dbReference type="SAM" id="Phobius"/>
    </source>
</evidence>
<gene>
    <name evidence="2" type="ORF">AC1_A0471</name>
</gene>
<keyword evidence="1" id="KW-1133">Transmembrane helix</keyword>
<reference evidence="2 3" key="1">
    <citation type="submission" date="2007-07" db="EMBL/GenBank/DDBJ databases">
        <title>Annotation of Clostridium perfringens B str. ATCC 3626.</title>
        <authorList>
            <person name="Paulsen I."/>
            <person name="Sebastian Y."/>
        </authorList>
    </citation>
    <scope>NUCLEOTIDE SEQUENCE [LARGE SCALE GENOMIC DNA]</scope>
    <source>
        <strain evidence="3">B str. ATCC 3626</strain>
    </source>
</reference>
<keyword evidence="1" id="KW-0472">Membrane</keyword>
<evidence type="ECO:0008006" key="4">
    <source>
        <dbReference type="Google" id="ProtNLM"/>
    </source>
</evidence>
<feature type="transmembrane region" description="Helical" evidence="1">
    <location>
        <begin position="28"/>
        <end position="47"/>
    </location>
</feature>
<name>A0AAV3BPF6_CLOPF</name>
<organism evidence="2 3">
    <name type="scientific">Clostridium perfringens B str. ATCC 3626</name>
    <dbReference type="NCBI Taxonomy" id="451754"/>
    <lineage>
        <taxon>Bacteria</taxon>
        <taxon>Bacillati</taxon>
        <taxon>Bacillota</taxon>
        <taxon>Clostridia</taxon>
        <taxon>Eubacteriales</taxon>
        <taxon>Clostridiaceae</taxon>
        <taxon>Clostridium</taxon>
    </lineage>
</organism>
<proteinExistence type="predicted"/>
<dbReference type="Proteomes" id="UP000004342">
    <property type="component" value="Unassembled WGS sequence"/>
</dbReference>
<accession>A0AAV3BPF6</accession>
<keyword evidence="1" id="KW-0812">Transmembrane</keyword>
<protein>
    <recommendedName>
        <fullName evidence="4">Rod shape-determining protein MreD</fullName>
    </recommendedName>
</protein>